<sequence length="168" mass="18996">MYPEAYDNIAMSEMIDVDEPWKSYGSTIRVLYPFDKNIEEIAENIEFTSPSLQDNVVSWDIHYPDIPLYTSFGSWESRANATFADTSPGNYSYGFEYDIKSTEADLSLTTELPKITNSTLYNAVQGYGLAMPHYTYFVSSADIEKAQDLIITVPNNRFSFLANGDEIA</sequence>
<evidence type="ECO:0000313" key="1">
    <source>
        <dbReference type="EMBL" id="GAI82094.1"/>
    </source>
</evidence>
<feature type="non-terminal residue" evidence="1">
    <location>
        <position position="168"/>
    </location>
</feature>
<dbReference type="EMBL" id="BARW01012248">
    <property type="protein sequence ID" value="GAI82094.1"/>
    <property type="molecule type" value="Genomic_DNA"/>
</dbReference>
<organism evidence="1">
    <name type="scientific">marine sediment metagenome</name>
    <dbReference type="NCBI Taxonomy" id="412755"/>
    <lineage>
        <taxon>unclassified sequences</taxon>
        <taxon>metagenomes</taxon>
        <taxon>ecological metagenomes</taxon>
    </lineage>
</organism>
<dbReference type="AlphaFoldDB" id="X1TPY8"/>
<gene>
    <name evidence="1" type="ORF">S12H4_23177</name>
</gene>
<comment type="caution">
    <text evidence="1">The sequence shown here is derived from an EMBL/GenBank/DDBJ whole genome shotgun (WGS) entry which is preliminary data.</text>
</comment>
<proteinExistence type="predicted"/>
<accession>X1TPY8</accession>
<reference evidence="1" key="1">
    <citation type="journal article" date="2014" name="Front. Microbiol.">
        <title>High frequency of phylogenetically diverse reductive dehalogenase-homologous genes in deep subseafloor sedimentary metagenomes.</title>
        <authorList>
            <person name="Kawai M."/>
            <person name="Futagami T."/>
            <person name="Toyoda A."/>
            <person name="Takaki Y."/>
            <person name="Nishi S."/>
            <person name="Hori S."/>
            <person name="Arai W."/>
            <person name="Tsubouchi T."/>
            <person name="Morono Y."/>
            <person name="Uchiyama I."/>
            <person name="Ito T."/>
            <person name="Fujiyama A."/>
            <person name="Inagaki F."/>
            <person name="Takami H."/>
        </authorList>
    </citation>
    <scope>NUCLEOTIDE SEQUENCE</scope>
    <source>
        <strain evidence="1">Expedition CK06-06</strain>
    </source>
</reference>
<protein>
    <submittedName>
        <fullName evidence="1">Uncharacterized protein</fullName>
    </submittedName>
</protein>
<name>X1TPY8_9ZZZZ</name>